<proteinExistence type="predicted"/>
<accession>A0ABU4G6S9</accession>
<evidence type="ECO:0000313" key="1">
    <source>
        <dbReference type="EMBL" id="MDW0112684.1"/>
    </source>
</evidence>
<evidence type="ECO:0008006" key="3">
    <source>
        <dbReference type="Google" id="ProtNLM"/>
    </source>
</evidence>
<dbReference type="RefSeq" id="WP_317942562.1">
    <property type="nucleotide sequence ID" value="NZ_JAUBDI010000003.1"/>
</dbReference>
<evidence type="ECO:0000313" key="2">
    <source>
        <dbReference type="Proteomes" id="UP001282284"/>
    </source>
</evidence>
<sequence length="132" mass="14948">MTIRQLLPILCLVLLLSGCIPNEFRVENGTEENSSTAEQVIKDESRVKGAAVLFHEDHLLVGIRVKTFSRFNKRKIASAIEKELQEEYPELSVFVSADSKILTETTKLILNKEQIDVLEEIHELIALAEEQT</sequence>
<organism evidence="1 2">
    <name type="scientific">Sporosarcina saromensis</name>
    <dbReference type="NCBI Taxonomy" id="359365"/>
    <lineage>
        <taxon>Bacteria</taxon>
        <taxon>Bacillati</taxon>
        <taxon>Bacillota</taxon>
        <taxon>Bacilli</taxon>
        <taxon>Bacillales</taxon>
        <taxon>Caryophanaceae</taxon>
        <taxon>Sporosarcina</taxon>
    </lineage>
</organism>
<comment type="caution">
    <text evidence="1">The sequence shown here is derived from an EMBL/GenBank/DDBJ whole genome shotgun (WGS) entry which is preliminary data.</text>
</comment>
<protein>
    <recommendedName>
        <fullName evidence="3">Sporulation lipoprotein YhcN/YlaJ (Spore_YhcN_YlaJ)</fullName>
    </recommendedName>
</protein>
<dbReference type="EMBL" id="JAUBDI010000003">
    <property type="protein sequence ID" value="MDW0112684.1"/>
    <property type="molecule type" value="Genomic_DNA"/>
</dbReference>
<keyword evidence="2" id="KW-1185">Reference proteome</keyword>
<name>A0ABU4G6S9_9BACL</name>
<dbReference type="PROSITE" id="PS51257">
    <property type="entry name" value="PROKAR_LIPOPROTEIN"/>
    <property type="match status" value="1"/>
</dbReference>
<reference evidence="1 2" key="1">
    <citation type="submission" date="2023-06" db="EMBL/GenBank/DDBJ databases">
        <title>Sporosarcina sp. nov., isolated from Korean traditional fermented seafood 'Jeotgal'.</title>
        <authorList>
            <person name="Yang A.I."/>
            <person name="Shin N.-R."/>
        </authorList>
    </citation>
    <scope>NUCLEOTIDE SEQUENCE [LARGE SCALE GENOMIC DNA]</scope>
    <source>
        <strain evidence="1 2">KCTC13119</strain>
    </source>
</reference>
<gene>
    <name evidence="1" type="ORF">QT711_05770</name>
</gene>
<dbReference type="Proteomes" id="UP001282284">
    <property type="component" value="Unassembled WGS sequence"/>
</dbReference>